<dbReference type="EMBL" id="WIXI01000035">
    <property type="protein sequence ID" value="MQY45580.1"/>
    <property type="molecule type" value="Genomic_DNA"/>
</dbReference>
<accession>A0A6A8A7G7</accession>
<name>A0A6A8A7G7_9HYPH</name>
<organism evidence="2 3">
    <name type="scientific">Endobacterium cereale</name>
    <dbReference type="NCBI Taxonomy" id="2663029"/>
    <lineage>
        <taxon>Bacteria</taxon>
        <taxon>Pseudomonadati</taxon>
        <taxon>Pseudomonadota</taxon>
        <taxon>Alphaproteobacteria</taxon>
        <taxon>Hyphomicrobiales</taxon>
        <taxon>Rhizobiaceae</taxon>
        <taxon>Endobacterium</taxon>
    </lineage>
</organism>
<dbReference type="RefSeq" id="WP_153353109.1">
    <property type="nucleotide sequence ID" value="NZ_JAYKOO010000001.1"/>
</dbReference>
<sequence length="237" mass="25036">MYQRSGVISGLLCAAVIAGASYLVVPAVAGAASCGSYPAAKVDWSGCIKKNLMMSGNDFQGANLSEADFSLTDLRNNNLSGANLHKARIIRAWFTGSTADDADFSRAEGYRAGLQNISAKNANFESSELQRANFGGSNLTGANFEKAELGRTTYDKADLTDADFTLANLSRANLSKATFTKPPRFDRAFMFLTHIEGLDLSGAADLSQAQVDLACGDKGTKLPSGLQAPAIWPCGDD</sequence>
<gene>
    <name evidence="2" type="ORF">GAO09_05830</name>
</gene>
<evidence type="ECO:0000313" key="3">
    <source>
        <dbReference type="Proteomes" id="UP000435138"/>
    </source>
</evidence>
<reference evidence="2 3" key="1">
    <citation type="submission" date="2019-11" db="EMBL/GenBank/DDBJ databases">
        <title>Genome analysis of Rhizobacterium cereale a novel genus and species isolated from maize roots in North Spain.</title>
        <authorList>
            <person name="Menendez E."/>
            <person name="Flores-Felix J.D."/>
            <person name="Ramirez-Bahena M.-H."/>
            <person name="Igual J.M."/>
            <person name="Garcia-Fraile P."/>
            <person name="Peix A."/>
            <person name="Velazquez E."/>
        </authorList>
    </citation>
    <scope>NUCLEOTIDE SEQUENCE [LARGE SCALE GENOMIC DNA]</scope>
    <source>
        <strain evidence="2 3">RZME27</strain>
    </source>
</reference>
<dbReference type="Proteomes" id="UP000435138">
    <property type="component" value="Unassembled WGS sequence"/>
</dbReference>
<proteinExistence type="predicted"/>
<protein>
    <submittedName>
        <fullName evidence="2">Pentapeptide repeat-containing protein</fullName>
    </submittedName>
</protein>
<evidence type="ECO:0000256" key="1">
    <source>
        <dbReference type="SAM" id="SignalP"/>
    </source>
</evidence>
<keyword evidence="1" id="KW-0732">Signal</keyword>
<dbReference type="PANTHER" id="PTHR14136:SF17">
    <property type="entry name" value="BTB_POZ DOMAIN-CONTAINING PROTEIN KCTD9"/>
    <property type="match status" value="1"/>
</dbReference>
<dbReference type="PROSITE" id="PS51257">
    <property type="entry name" value="PROKAR_LIPOPROTEIN"/>
    <property type="match status" value="1"/>
</dbReference>
<keyword evidence="3" id="KW-1185">Reference proteome</keyword>
<comment type="caution">
    <text evidence="2">The sequence shown here is derived from an EMBL/GenBank/DDBJ whole genome shotgun (WGS) entry which is preliminary data.</text>
</comment>
<dbReference type="PANTHER" id="PTHR14136">
    <property type="entry name" value="BTB_POZ DOMAIN-CONTAINING PROTEIN KCTD9"/>
    <property type="match status" value="1"/>
</dbReference>
<dbReference type="InterPro" id="IPR001646">
    <property type="entry name" value="5peptide_repeat"/>
</dbReference>
<dbReference type="InterPro" id="IPR051082">
    <property type="entry name" value="Pentapeptide-BTB/POZ_domain"/>
</dbReference>
<evidence type="ECO:0000313" key="2">
    <source>
        <dbReference type="EMBL" id="MQY45580.1"/>
    </source>
</evidence>
<feature type="signal peptide" evidence="1">
    <location>
        <begin position="1"/>
        <end position="31"/>
    </location>
</feature>
<dbReference type="Gene3D" id="2.160.20.80">
    <property type="entry name" value="E3 ubiquitin-protein ligase SopA"/>
    <property type="match status" value="1"/>
</dbReference>
<feature type="chain" id="PRO_5025574215" evidence="1">
    <location>
        <begin position="32"/>
        <end position="237"/>
    </location>
</feature>
<dbReference type="SUPFAM" id="SSF141571">
    <property type="entry name" value="Pentapeptide repeat-like"/>
    <property type="match status" value="1"/>
</dbReference>
<dbReference type="AlphaFoldDB" id="A0A6A8A7G7"/>
<dbReference type="Pfam" id="PF00805">
    <property type="entry name" value="Pentapeptide"/>
    <property type="match status" value="3"/>
</dbReference>